<dbReference type="InterPro" id="IPR050109">
    <property type="entry name" value="HTH-type_TetR-like_transc_reg"/>
</dbReference>
<dbReference type="InterPro" id="IPR001647">
    <property type="entry name" value="HTH_TetR"/>
</dbReference>
<sequence>MKSLVGGQATRPYRMRARQEAVEETRERILAAAHGLWMVRPYDQVTIGAVAEAAGVSRQTVIRQFGTKDELAFAVVDWQKPHEDAVRAAEPGDVGGAIARLVERYETMGDANVRVLELEGRVPAIDYLLEVSRAGHRAWIERTLLPGVDDEQLVFALYAATDVTLWKLLRRDLGRSQADTEAVILRLVRGALGEASDRKEQHP</sequence>
<dbReference type="Gene3D" id="1.10.357.10">
    <property type="entry name" value="Tetracycline Repressor, domain 2"/>
    <property type="match status" value="1"/>
</dbReference>
<dbReference type="PROSITE" id="PS50977">
    <property type="entry name" value="HTH_TETR_2"/>
    <property type="match status" value="1"/>
</dbReference>
<evidence type="ECO:0000313" key="4">
    <source>
        <dbReference type="EMBL" id="RNB45511.1"/>
    </source>
</evidence>
<dbReference type="RefSeq" id="WP_122938064.1">
    <property type="nucleotide sequence ID" value="NZ_JBHSNT010000099.1"/>
</dbReference>
<evidence type="ECO:0000256" key="1">
    <source>
        <dbReference type="ARBA" id="ARBA00023125"/>
    </source>
</evidence>
<organism evidence="4 5">
    <name type="scientific">Agromyces tardus</name>
    <dbReference type="NCBI Taxonomy" id="2583849"/>
    <lineage>
        <taxon>Bacteria</taxon>
        <taxon>Bacillati</taxon>
        <taxon>Actinomycetota</taxon>
        <taxon>Actinomycetes</taxon>
        <taxon>Micrococcales</taxon>
        <taxon>Microbacteriaceae</taxon>
        <taxon>Agromyces</taxon>
    </lineage>
</organism>
<dbReference type="Proteomes" id="UP000275048">
    <property type="component" value="Unassembled WGS sequence"/>
</dbReference>
<dbReference type="SUPFAM" id="SSF46689">
    <property type="entry name" value="Homeodomain-like"/>
    <property type="match status" value="1"/>
</dbReference>
<keyword evidence="5" id="KW-1185">Reference proteome</keyword>
<protein>
    <submittedName>
        <fullName evidence="4">TetR/AcrR family transcriptional regulator</fullName>
    </submittedName>
</protein>
<proteinExistence type="predicted"/>
<name>A0A3M8A3H0_9MICO</name>
<dbReference type="Pfam" id="PF00440">
    <property type="entry name" value="TetR_N"/>
    <property type="match status" value="1"/>
</dbReference>
<feature type="DNA-binding region" description="H-T-H motif" evidence="2">
    <location>
        <begin position="46"/>
        <end position="65"/>
    </location>
</feature>
<dbReference type="OrthoDB" id="5177743at2"/>
<evidence type="ECO:0000256" key="2">
    <source>
        <dbReference type="PROSITE-ProRule" id="PRU00335"/>
    </source>
</evidence>
<evidence type="ECO:0000259" key="3">
    <source>
        <dbReference type="PROSITE" id="PS50977"/>
    </source>
</evidence>
<dbReference type="InterPro" id="IPR009057">
    <property type="entry name" value="Homeodomain-like_sf"/>
</dbReference>
<reference evidence="4 5" key="1">
    <citation type="submission" date="2018-10" db="EMBL/GenBank/DDBJ databases">
        <title>Isolation, diversity and antibacterial activity of antinobacteria from the wheat rhizosphere soil.</title>
        <authorList>
            <person name="Sun T."/>
        </authorList>
    </citation>
    <scope>NUCLEOTIDE SEQUENCE [LARGE SCALE GENOMIC DNA]</scope>
    <source>
        <strain evidence="4 5">SJ-23</strain>
    </source>
</reference>
<dbReference type="PANTHER" id="PTHR30055:SF235">
    <property type="entry name" value="TRANSCRIPTIONAL REGULATORY PROTEIN"/>
    <property type="match status" value="1"/>
</dbReference>
<dbReference type="EMBL" id="RHHB01000046">
    <property type="protein sequence ID" value="RNB45511.1"/>
    <property type="molecule type" value="Genomic_DNA"/>
</dbReference>
<comment type="caution">
    <text evidence="4">The sequence shown here is derived from an EMBL/GenBank/DDBJ whole genome shotgun (WGS) entry which is preliminary data.</text>
</comment>
<keyword evidence="1 2" id="KW-0238">DNA-binding</keyword>
<dbReference type="GO" id="GO:0000976">
    <property type="term" value="F:transcription cis-regulatory region binding"/>
    <property type="evidence" value="ECO:0007669"/>
    <property type="project" value="TreeGrafter"/>
</dbReference>
<dbReference type="PANTHER" id="PTHR30055">
    <property type="entry name" value="HTH-TYPE TRANSCRIPTIONAL REGULATOR RUTR"/>
    <property type="match status" value="1"/>
</dbReference>
<evidence type="ECO:0000313" key="5">
    <source>
        <dbReference type="Proteomes" id="UP000275048"/>
    </source>
</evidence>
<gene>
    <name evidence="4" type="ORF">EDM22_15890</name>
</gene>
<feature type="domain" description="HTH tetR-type" evidence="3">
    <location>
        <begin position="23"/>
        <end position="83"/>
    </location>
</feature>
<dbReference type="GO" id="GO:0003700">
    <property type="term" value="F:DNA-binding transcription factor activity"/>
    <property type="evidence" value="ECO:0007669"/>
    <property type="project" value="TreeGrafter"/>
</dbReference>
<dbReference type="AlphaFoldDB" id="A0A3M8A3H0"/>
<accession>A0A3M8A3H0</accession>